<feature type="domain" description="Glycosyl transferase family 1" evidence="1">
    <location>
        <begin position="170"/>
        <end position="308"/>
    </location>
</feature>
<accession>A0A2W1NGT1</accession>
<dbReference type="CDD" id="cd03801">
    <property type="entry name" value="GT4_PimA-like"/>
    <property type="match status" value="1"/>
</dbReference>
<dbReference type="GO" id="GO:0016757">
    <property type="term" value="F:glycosyltransferase activity"/>
    <property type="evidence" value="ECO:0007669"/>
    <property type="project" value="InterPro"/>
</dbReference>
<dbReference type="Pfam" id="PF00534">
    <property type="entry name" value="Glycos_transf_1"/>
    <property type="match status" value="1"/>
</dbReference>
<protein>
    <recommendedName>
        <fullName evidence="1">Glycosyl transferase family 1 domain-containing protein</fullName>
    </recommendedName>
</protein>
<dbReference type="SUPFAM" id="SSF53756">
    <property type="entry name" value="UDP-Glycosyltransferase/glycogen phosphorylase"/>
    <property type="match status" value="1"/>
</dbReference>
<dbReference type="Gene3D" id="3.40.50.2000">
    <property type="entry name" value="Glycogen Phosphorylase B"/>
    <property type="match status" value="1"/>
</dbReference>
<reference evidence="2 3" key="1">
    <citation type="submission" date="2018-06" db="EMBL/GenBank/DDBJ databases">
        <title>The draft genome sequence of Crocinitomix sp. SM1701.</title>
        <authorList>
            <person name="Zhang X."/>
        </authorList>
    </citation>
    <scope>NUCLEOTIDE SEQUENCE [LARGE SCALE GENOMIC DNA]</scope>
    <source>
        <strain evidence="2 3">SM1701</strain>
    </source>
</reference>
<evidence type="ECO:0000313" key="2">
    <source>
        <dbReference type="EMBL" id="PZE18303.1"/>
    </source>
</evidence>
<sequence>MENKIIGIKANYYPEIRNFTGLEIEGFSFVKKHDFYKFLSFPYFKLLHKTHPKWLNLFQDYNLGKYDMLHFFNAISLGSKPWVVTFEYFLPRGAHQIGKYPKENKYINKVLKSLAGNACKQIIALSAYAENAQIDYLKNVDPKLKDAILSKIVVLHPSQKLLVNKVVPSTDKEELHLVMVGADFFRKGGLEVLRAMDNLNALQDKLKLTIVSSMQFGDYASRSTTEDVAEAMQLIQKYSNITLHHALPNPEVINLFKQADIALLPSYDETYGYTVLEAQACACPVITTNGGAFTEINNEACGWVIEVPLKEGRSIPRGKVEKETFQKILVAGLEKVIKSALADKDALDKKSAVCMQRIAEQHDPKRAAETLRNIYTKALA</sequence>
<name>A0A2W1NGT1_9FLAO</name>
<dbReference type="AlphaFoldDB" id="A0A2W1NGT1"/>
<gene>
    <name evidence="2" type="ORF">DNU06_00260</name>
</gene>
<dbReference type="EMBL" id="QKSB01000001">
    <property type="protein sequence ID" value="PZE18303.1"/>
    <property type="molecule type" value="Genomic_DNA"/>
</dbReference>
<dbReference type="PANTHER" id="PTHR12526">
    <property type="entry name" value="GLYCOSYLTRANSFERASE"/>
    <property type="match status" value="1"/>
</dbReference>
<evidence type="ECO:0000259" key="1">
    <source>
        <dbReference type="Pfam" id="PF00534"/>
    </source>
</evidence>
<comment type="caution">
    <text evidence="2">The sequence shown here is derived from an EMBL/GenBank/DDBJ whole genome shotgun (WGS) entry which is preliminary data.</text>
</comment>
<proteinExistence type="predicted"/>
<dbReference type="Proteomes" id="UP000249248">
    <property type="component" value="Unassembled WGS sequence"/>
</dbReference>
<evidence type="ECO:0000313" key="3">
    <source>
        <dbReference type="Proteomes" id="UP000249248"/>
    </source>
</evidence>
<organism evidence="2 3">
    <name type="scientific">Putridiphycobacter roseus</name>
    <dbReference type="NCBI Taxonomy" id="2219161"/>
    <lineage>
        <taxon>Bacteria</taxon>
        <taxon>Pseudomonadati</taxon>
        <taxon>Bacteroidota</taxon>
        <taxon>Flavobacteriia</taxon>
        <taxon>Flavobacteriales</taxon>
        <taxon>Crocinitomicaceae</taxon>
        <taxon>Putridiphycobacter</taxon>
    </lineage>
</organism>
<keyword evidence="3" id="KW-1185">Reference proteome</keyword>
<dbReference type="InterPro" id="IPR001296">
    <property type="entry name" value="Glyco_trans_1"/>
</dbReference>
<dbReference type="RefSeq" id="WP_111061204.1">
    <property type="nucleotide sequence ID" value="NZ_JBHUCU010000007.1"/>
</dbReference>
<dbReference type="OrthoDB" id="9801609at2"/>